<dbReference type="PROSITE" id="PS51123">
    <property type="entry name" value="OMPA_2"/>
    <property type="match status" value="1"/>
</dbReference>
<sequence>MPRAALALVLLLLACKHGGAGLSSSRPPPPEVAPAFFAAGSNIVTFDDRPMVDQAAAELQKNRDLHLLLIGRTDSRGKADQNMELGLQRAREMREAILLKADGKLDPARVHIGSRGPADPTGDNNTDEGRAANRRVEFFLYYPDGTPLKSRFADPIIIEGEEP</sequence>
<dbReference type="SUPFAM" id="SSF103088">
    <property type="entry name" value="OmpA-like"/>
    <property type="match status" value="1"/>
</dbReference>
<evidence type="ECO:0000313" key="6">
    <source>
        <dbReference type="Proteomes" id="UP001221686"/>
    </source>
</evidence>
<dbReference type="Pfam" id="PF00691">
    <property type="entry name" value="OmpA"/>
    <property type="match status" value="1"/>
</dbReference>
<keyword evidence="3" id="KW-0732">Signal</keyword>
<dbReference type="Gene3D" id="3.30.1330.60">
    <property type="entry name" value="OmpA-like domain"/>
    <property type="match status" value="1"/>
</dbReference>
<protein>
    <submittedName>
        <fullName evidence="5">OmpA family protein</fullName>
    </submittedName>
</protein>
<evidence type="ECO:0000259" key="4">
    <source>
        <dbReference type="PROSITE" id="PS51123"/>
    </source>
</evidence>
<dbReference type="PANTHER" id="PTHR30329:SF21">
    <property type="entry name" value="LIPOPROTEIN YIAD-RELATED"/>
    <property type="match status" value="1"/>
</dbReference>
<reference evidence="5 6" key="1">
    <citation type="submission" date="2022-11" db="EMBL/GenBank/DDBJ databases">
        <title>Minimal conservation of predation-associated metabolite biosynthetic gene clusters underscores biosynthetic potential of Myxococcota including descriptions for ten novel species: Archangium lansinium sp. nov., Myxococcus landrumus sp. nov., Nannocystis bai.</title>
        <authorList>
            <person name="Ahearne A."/>
            <person name="Stevens C."/>
            <person name="Dowd S."/>
        </authorList>
    </citation>
    <scope>NUCLEOTIDE SEQUENCE [LARGE SCALE GENOMIC DNA]</scope>
    <source>
        <strain evidence="5 6">BB15-2</strain>
    </source>
</reference>
<comment type="caution">
    <text evidence="5">The sequence shown here is derived from an EMBL/GenBank/DDBJ whole genome shotgun (WGS) entry which is preliminary data.</text>
</comment>
<evidence type="ECO:0000256" key="3">
    <source>
        <dbReference type="SAM" id="SignalP"/>
    </source>
</evidence>
<dbReference type="RefSeq" id="WP_272086383.1">
    <property type="nucleotide sequence ID" value="NZ_JAQNDL010000001.1"/>
</dbReference>
<proteinExistence type="predicted"/>
<dbReference type="InterPro" id="IPR006665">
    <property type="entry name" value="OmpA-like"/>
</dbReference>
<dbReference type="InterPro" id="IPR050330">
    <property type="entry name" value="Bact_OuterMem_StrucFunc"/>
</dbReference>
<dbReference type="PROSITE" id="PS51257">
    <property type="entry name" value="PROKAR_LIPOPROTEIN"/>
    <property type="match status" value="1"/>
</dbReference>
<evidence type="ECO:0000256" key="2">
    <source>
        <dbReference type="SAM" id="MobiDB-lite"/>
    </source>
</evidence>
<accession>A0ABT5DZM7</accession>
<name>A0ABT5DZM7_9BACT</name>
<organism evidence="5 6">
    <name type="scientific">Nannocystis bainbridge</name>
    <dbReference type="NCBI Taxonomy" id="2995303"/>
    <lineage>
        <taxon>Bacteria</taxon>
        <taxon>Pseudomonadati</taxon>
        <taxon>Myxococcota</taxon>
        <taxon>Polyangia</taxon>
        <taxon>Nannocystales</taxon>
        <taxon>Nannocystaceae</taxon>
        <taxon>Nannocystis</taxon>
    </lineage>
</organism>
<dbReference type="EMBL" id="JAQNDL010000001">
    <property type="protein sequence ID" value="MDC0717902.1"/>
    <property type="molecule type" value="Genomic_DNA"/>
</dbReference>
<dbReference type="CDD" id="cd07185">
    <property type="entry name" value="OmpA_C-like"/>
    <property type="match status" value="1"/>
</dbReference>
<feature type="domain" description="OmpA-like" evidence="4">
    <location>
        <begin position="24"/>
        <end position="144"/>
    </location>
</feature>
<feature type="chain" id="PRO_5045407313" evidence="3">
    <location>
        <begin position="21"/>
        <end position="163"/>
    </location>
</feature>
<keyword evidence="1" id="KW-0472">Membrane</keyword>
<dbReference type="Proteomes" id="UP001221686">
    <property type="component" value="Unassembled WGS sequence"/>
</dbReference>
<gene>
    <name evidence="5" type="ORF">POL25_13430</name>
</gene>
<dbReference type="PANTHER" id="PTHR30329">
    <property type="entry name" value="STATOR ELEMENT OF FLAGELLAR MOTOR COMPLEX"/>
    <property type="match status" value="1"/>
</dbReference>
<evidence type="ECO:0000256" key="1">
    <source>
        <dbReference type="PROSITE-ProRule" id="PRU00473"/>
    </source>
</evidence>
<evidence type="ECO:0000313" key="5">
    <source>
        <dbReference type="EMBL" id="MDC0717902.1"/>
    </source>
</evidence>
<feature type="region of interest" description="Disordered" evidence="2">
    <location>
        <begin position="108"/>
        <end position="130"/>
    </location>
</feature>
<feature type="signal peptide" evidence="3">
    <location>
        <begin position="1"/>
        <end position="20"/>
    </location>
</feature>
<keyword evidence="6" id="KW-1185">Reference proteome</keyword>
<dbReference type="InterPro" id="IPR036737">
    <property type="entry name" value="OmpA-like_sf"/>
</dbReference>